<gene>
    <name evidence="3" type="ORF">GPUH_LOCUS10609</name>
</gene>
<dbReference type="Pfam" id="PF00787">
    <property type="entry name" value="PX"/>
    <property type="match status" value="1"/>
</dbReference>
<organism evidence="5">
    <name type="scientific">Gongylonema pulchrum</name>
    <dbReference type="NCBI Taxonomy" id="637853"/>
    <lineage>
        <taxon>Eukaryota</taxon>
        <taxon>Metazoa</taxon>
        <taxon>Ecdysozoa</taxon>
        <taxon>Nematoda</taxon>
        <taxon>Chromadorea</taxon>
        <taxon>Rhabditida</taxon>
        <taxon>Spirurina</taxon>
        <taxon>Spiruromorpha</taxon>
        <taxon>Spiruroidea</taxon>
        <taxon>Gongylonematidae</taxon>
        <taxon>Gongylonema</taxon>
    </lineage>
</organism>
<feature type="domain" description="PX" evidence="2">
    <location>
        <begin position="29"/>
        <end position="186"/>
    </location>
</feature>
<keyword evidence="4" id="KW-1185">Reference proteome</keyword>
<dbReference type="Gene3D" id="3.30.1520.10">
    <property type="entry name" value="Phox-like domain"/>
    <property type="match status" value="1"/>
</dbReference>
<dbReference type="WBParaSite" id="GPUH_0001062201-mRNA-1">
    <property type="protein sequence ID" value="GPUH_0001062201-mRNA-1"/>
    <property type="gene ID" value="GPUH_0001062201"/>
</dbReference>
<evidence type="ECO:0000313" key="4">
    <source>
        <dbReference type="Proteomes" id="UP000271098"/>
    </source>
</evidence>
<protein>
    <submittedName>
        <fullName evidence="5">PX domain-containing protein</fullName>
    </submittedName>
</protein>
<evidence type="ECO:0000313" key="5">
    <source>
        <dbReference type="WBParaSite" id="GPUH_0001062201-mRNA-1"/>
    </source>
</evidence>
<evidence type="ECO:0000259" key="2">
    <source>
        <dbReference type="PROSITE" id="PS50195"/>
    </source>
</evidence>
<dbReference type="PROSITE" id="PS50195">
    <property type="entry name" value="PX"/>
    <property type="match status" value="1"/>
</dbReference>
<dbReference type="EMBL" id="UYRT01078059">
    <property type="protein sequence ID" value="VDN17678.1"/>
    <property type="molecule type" value="Genomic_DNA"/>
</dbReference>
<dbReference type="InterPro" id="IPR036871">
    <property type="entry name" value="PX_dom_sf"/>
</dbReference>
<evidence type="ECO:0000256" key="1">
    <source>
        <dbReference type="SAM" id="MobiDB-lite"/>
    </source>
</evidence>
<reference evidence="3 4" key="2">
    <citation type="submission" date="2018-11" db="EMBL/GenBank/DDBJ databases">
        <authorList>
            <consortium name="Pathogen Informatics"/>
        </authorList>
    </citation>
    <scope>NUCLEOTIDE SEQUENCE [LARGE SCALE GENOMIC DNA]</scope>
</reference>
<dbReference type="PANTHER" id="PTHR15508:SF8">
    <property type="entry name" value="LD24550P"/>
    <property type="match status" value="1"/>
</dbReference>
<name>A0A183DPG8_9BILA</name>
<dbReference type="GO" id="GO:0035091">
    <property type="term" value="F:phosphatidylinositol binding"/>
    <property type="evidence" value="ECO:0007669"/>
    <property type="project" value="InterPro"/>
</dbReference>
<dbReference type="SUPFAM" id="SSF64268">
    <property type="entry name" value="PX domain"/>
    <property type="match status" value="1"/>
</dbReference>
<accession>A0A183DPG8</accession>
<sequence>MMPTHVLLMSEDLCTSELGRLLFDTPSTWNMQAHVPEHKNVSSMLATHTEYRVMIMALPKNNMTKDVRRFAMWTRYRDVRYLWDVLADVHKRFFDTDSAQTCRLIPLYRANRDFDLARSDKGEEELQLHGAFPQFPSGVIFGNRRDEVIRERVVAITTFLNYIFNSAVLRQSIAVQEFFEKADELSEPIDETEPLEAVKKQLTEPLSEAAKTEEGNMPDEASGDASAKEEAGQVPNSTAQQQMLHLSAFSEAETTSFVTATDSDADISAEGFFSSKCESEISVASVVEGDGETIADNGRDDGGAKVVTECSMQDNCGTKATAESDVQSSCATDGTNERKIERSCGSESVTECHMQNNSAVGADTKCNVQDSSEVGATAERTFTDARETKDVAEFYTENGCGADPSSDCSVRNGCGSAAAADCGIRDDFETKVPPNCNVSDDCGTKADIDSSTPNGFRTNAASECNVCNNYEADAANGCIAQKKCGAEDTRNDRGGGDVGWDVQSNGGMNVAANCSSQVIPKTVAGEKPSVAVSCAAAAAAAAAASSSARTYQYNNVQQQQQQSWMGPYNFNQYQSPVMGYPALPVNAMVYPAPAINTTTYGTMPYKNAAVNSFAVQLSQMNQCQQYISSGRYPRNIAYNGYLAVPYASYVGYAQMRPSGNAVRCQPQSFVSSNVMQPTTSSFGNQHFYLYAGKQAF</sequence>
<feature type="region of interest" description="Disordered" evidence="1">
    <location>
        <begin position="208"/>
        <end position="239"/>
    </location>
</feature>
<evidence type="ECO:0000313" key="3">
    <source>
        <dbReference type="EMBL" id="VDN17678.1"/>
    </source>
</evidence>
<dbReference type="PANTHER" id="PTHR15508">
    <property type="entry name" value="RIBOSOMAL PROTEIN S6 KINASE"/>
    <property type="match status" value="1"/>
</dbReference>
<proteinExistence type="predicted"/>
<dbReference type="Proteomes" id="UP000271098">
    <property type="component" value="Unassembled WGS sequence"/>
</dbReference>
<dbReference type="OrthoDB" id="1278353at2759"/>
<dbReference type="AlphaFoldDB" id="A0A183DPG8"/>
<dbReference type="InterPro" id="IPR051866">
    <property type="entry name" value="Intracell_Sig-Traffick_Protein"/>
</dbReference>
<dbReference type="InterPro" id="IPR001683">
    <property type="entry name" value="PX_dom"/>
</dbReference>
<reference evidence="5" key="1">
    <citation type="submission" date="2016-06" db="UniProtKB">
        <authorList>
            <consortium name="WormBaseParasite"/>
        </authorList>
    </citation>
    <scope>IDENTIFICATION</scope>
</reference>